<dbReference type="CDD" id="cd00118">
    <property type="entry name" value="LysM"/>
    <property type="match status" value="1"/>
</dbReference>
<evidence type="ECO:0000256" key="1">
    <source>
        <dbReference type="SAM" id="Phobius"/>
    </source>
</evidence>
<sequence length="122" mass="12577">MTTIDTTWYPRPIAPRTRLRLTTRGRRALAFVVALPVSVAMVIAVISGGSALAGREGGAPEGTFSAVVVAPGDSLWSIAERVAPGADPRDVVDAIVRLNALDGAGLQAGQSLAIPTDYAPGR</sequence>
<dbReference type="Pfam" id="PF01476">
    <property type="entry name" value="LysM"/>
    <property type="match status" value="1"/>
</dbReference>
<keyword evidence="4" id="KW-1185">Reference proteome</keyword>
<keyword evidence="1" id="KW-1133">Transmembrane helix</keyword>
<evidence type="ECO:0000259" key="2">
    <source>
        <dbReference type="PROSITE" id="PS51782"/>
    </source>
</evidence>
<dbReference type="EMBL" id="LAVO01000006">
    <property type="protein sequence ID" value="KOS10947.1"/>
    <property type="molecule type" value="Genomic_DNA"/>
</dbReference>
<dbReference type="Proteomes" id="UP000037737">
    <property type="component" value="Unassembled WGS sequence"/>
</dbReference>
<dbReference type="InterPro" id="IPR036779">
    <property type="entry name" value="LysM_dom_sf"/>
</dbReference>
<accession>A0A0M8MIS3</accession>
<dbReference type="SMART" id="SM00257">
    <property type="entry name" value="LysM"/>
    <property type="match status" value="1"/>
</dbReference>
<dbReference type="Gene3D" id="3.10.350.10">
    <property type="entry name" value="LysM domain"/>
    <property type="match status" value="1"/>
</dbReference>
<organism evidence="3 4">
    <name type="scientific">Microbacterium aurantiacum</name>
    <dbReference type="NCBI Taxonomy" id="162393"/>
    <lineage>
        <taxon>Bacteria</taxon>
        <taxon>Bacillati</taxon>
        <taxon>Actinomycetota</taxon>
        <taxon>Actinomycetes</taxon>
        <taxon>Micrococcales</taxon>
        <taxon>Microbacteriaceae</taxon>
        <taxon>Microbacterium</taxon>
    </lineage>
</organism>
<name>A0A0M8MIS3_9MICO</name>
<evidence type="ECO:0000313" key="4">
    <source>
        <dbReference type="Proteomes" id="UP000037737"/>
    </source>
</evidence>
<dbReference type="PATRIC" id="fig|84292.3.peg.1342"/>
<dbReference type="OrthoDB" id="5084290at2"/>
<gene>
    <name evidence="3" type="ORF">XI38_06575</name>
</gene>
<comment type="caution">
    <text evidence="3">The sequence shown here is derived from an EMBL/GenBank/DDBJ whole genome shotgun (WGS) entry which is preliminary data.</text>
</comment>
<proteinExistence type="predicted"/>
<dbReference type="AlphaFoldDB" id="A0A0M8MIS3"/>
<evidence type="ECO:0000313" key="3">
    <source>
        <dbReference type="EMBL" id="KOS10947.1"/>
    </source>
</evidence>
<dbReference type="PROSITE" id="PS51782">
    <property type="entry name" value="LYSM"/>
    <property type="match status" value="1"/>
</dbReference>
<feature type="transmembrane region" description="Helical" evidence="1">
    <location>
        <begin position="28"/>
        <end position="46"/>
    </location>
</feature>
<dbReference type="InterPro" id="IPR018392">
    <property type="entry name" value="LysM"/>
</dbReference>
<dbReference type="SUPFAM" id="SSF54106">
    <property type="entry name" value="LysM domain"/>
    <property type="match status" value="1"/>
</dbReference>
<protein>
    <recommendedName>
        <fullName evidence="2">LysM domain-containing protein</fullName>
    </recommendedName>
</protein>
<keyword evidence="1" id="KW-0472">Membrane</keyword>
<feature type="domain" description="LysM" evidence="2">
    <location>
        <begin position="65"/>
        <end position="114"/>
    </location>
</feature>
<keyword evidence="1" id="KW-0812">Transmembrane</keyword>
<dbReference type="KEGG" id="mcw:A8L33_08580"/>
<reference evidence="3" key="1">
    <citation type="submission" date="2015-04" db="EMBL/GenBank/DDBJ databases">
        <title>Complete genome sequence of Microbacterium chocolatum SIT 101, a bacterium enantioselectively hydrolyzing mesomeric diesters.</title>
        <authorList>
            <person name="Li X."/>
            <person name="Xu Y."/>
        </authorList>
    </citation>
    <scope>NUCLEOTIDE SEQUENCE [LARGE SCALE GENOMIC DNA]</scope>
    <source>
        <strain evidence="3">SIT 101</strain>
    </source>
</reference>